<dbReference type="Proteomes" id="UP000823889">
    <property type="component" value="Unassembled WGS sequence"/>
</dbReference>
<feature type="domain" description="Thioredoxin" evidence="2">
    <location>
        <begin position="21"/>
        <end position="161"/>
    </location>
</feature>
<name>A0A9D2U7B6_9BURK</name>
<comment type="caution">
    <text evidence="3">The sequence shown here is derived from an EMBL/GenBank/DDBJ whole genome shotgun (WGS) entry which is preliminary data.</text>
</comment>
<evidence type="ECO:0000313" key="3">
    <source>
        <dbReference type="EMBL" id="HJD43891.1"/>
    </source>
</evidence>
<dbReference type="Pfam" id="PF08534">
    <property type="entry name" value="Redoxin"/>
    <property type="match status" value="1"/>
</dbReference>
<sequence length="162" mass="17936">MKTLGTLLMAACLSLLAACSNDDSSKAPNVSFETLTGDQFTMQDLRGQVVVLKFWATDCTTCVAQMPDTIQYYQTYHDQGYEVLGIAMAHDPESYVRNFTESRQLPFPVVLDKDGSIAKAFGDIRLTPTTFLVDKQGNIVRRYVGNYDKAAFTQSIERALAG</sequence>
<dbReference type="SUPFAM" id="SSF52833">
    <property type="entry name" value="Thioredoxin-like"/>
    <property type="match status" value="1"/>
</dbReference>
<dbReference type="InterPro" id="IPR050553">
    <property type="entry name" value="Thioredoxin_ResA/DsbE_sf"/>
</dbReference>
<proteinExistence type="predicted"/>
<feature type="signal peptide" evidence="1">
    <location>
        <begin position="1"/>
        <end position="17"/>
    </location>
</feature>
<dbReference type="AlphaFoldDB" id="A0A9D2U7B6"/>
<dbReference type="InterPro" id="IPR013766">
    <property type="entry name" value="Thioredoxin_domain"/>
</dbReference>
<dbReference type="PROSITE" id="PS51352">
    <property type="entry name" value="THIOREDOXIN_2"/>
    <property type="match status" value="1"/>
</dbReference>
<protein>
    <submittedName>
        <fullName evidence="3">TlpA family protein disulfide reductase</fullName>
    </submittedName>
</protein>
<evidence type="ECO:0000259" key="2">
    <source>
        <dbReference type="PROSITE" id="PS51352"/>
    </source>
</evidence>
<organism evidence="3 4">
    <name type="scientific">Candidatus Paenalcaligenes intestinipullorum</name>
    <dbReference type="NCBI Taxonomy" id="2838718"/>
    <lineage>
        <taxon>Bacteria</taxon>
        <taxon>Pseudomonadati</taxon>
        <taxon>Pseudomonadota</taxon>
        <taxon>Betaproteobacteria</taxon>
        <taxon>Burkholderiales</taxon>
        <taxon>Alcaligenaceae</taxon>
        <taxon>Paenalcaligenes</taxon>
    </lineage>
</organism>
<dbReference type="CDD" id="cd02966">
    <property type="entry name" value="TlpA_like_family"/>
    <property type="match status" value="1"/>
</dbReference>
<feature type="chain" id="PRO_5038889791" evidence="1">
    <location>
        <begin position="18"/>
        <end position="162"/>
    </location>
</feature>
<dbReference type="Gene3D" id="3.40.30.10">
    <property type="entry name" value="Glutaredoxin"/>
    <property type="match status" value="1"/>
</dbReference>
<dbReference type="InterPro" id="IPR036249">
    <property type="entry name" value="Thioredoxin-like_sf"/>
</dbReference>
<dbReference type="EMBL" id="DWUQ01000047">
    <property type="protein sequence ID" value="HJD43891.1"/>
    <property type="molecule type" value="Genomic_DNA"/>
</dbReference>
<dbReference type="PANTHER" id="PTHR42852">
    <property type="entry name" value="THIOL:DISULFIDE INTERCHANGE PROTEIN DSBE"/>
    <property type="match status" value="1"/>
</dbReference>
<gene>
    <name evidence="3" type="ORF">H9906_02540</name>
</gene>
<dbReference type="InterPro" id="IPR013740">
    <property type="entry name" value="Redoxin"/>
</dbReference>
<accession>A0A9D2U7B6</accession>
<reference evidence="3" key="1">
    <citation type="journal article" date="2021" name="PeerJ">
        <title>Extensive microbial diversity within the chicken gut microbiome revealed by metagenomics and culture.</title>
        <authorList>
            <person name="Gilroy R."/>
            <person name="Ravi A."/>
            <person name="Getino M."/>
            <person name="Pursley I."/>
            <person name="Horton D.L."/>
            <person name="Alikhan N.F."/>
            <person name="Baker D."/>
            <person name="Gharbi K."/>
            <person name="Hall N."/>
            <person name="Watson M."/>
            <person name="Adriaenssens E.M."/>
            <person name="Foster-Nyarko E."/>
            <person name="Jarju S."/>
            <person name="Secka A."/>
            <person name="Antonio M."/>
            <person name="Oren A."/>
            <person name="Chaudhuri R.R."/>
            <person name="La Ragione R."/>
            <person name="Hildebrand F."/>
            <person name="Pallen M.J."/>
        </authorList>
    </citation>
    <scope>NUCLEOTIDE SEQUENCE</scope>
    <source>
        <strain evidence="3">9264</strain>
    </source>
</reference>
<dbReference type="PANTHER" id="PTHR42852:SF17">
    <property type="entry name" value="THIOREDOXIN-LIKE PROTEIN HI_1115"/>
    <property type="match status" value="1"/>
</dbReference>
<dbReference type="PROSITE" id="PS51257">
    <property type="entry name" value="PROKAR_LIPOPROTEIN"/>
    <property type="match status" value="1"/>
</dbReference>
<keyword evidence="1" id="KW-0732">Signal</keyword>
<dbReference type="GO" id="GO:0016491">
    <property type="term" value="F:oxidoreductase activity"/>
    <property type="evidence" value="ECO:0007669"/>
    <property type="project" value="InterPro"/>
</dbReference>
<evidence type="ECO:0000256" key="1">
    <source>
        <dbReference type="SAM" id="SignalP"/>
    </source>
</evidence>
<evidence type="ECO:0000313" key="4">
    <source>
        <dbReference type="Proteomes" id="UP000823889"/>
    </source>
</evidence>
<reference evidence="3" key="2">
    <citation type="submission" date="2021-04" db="EMBL/GenBank/DDBJ databases">
        <authorList>
            <person name="Gilroy R."/>
        </authorList>
    </citation>
    <scope>NUCLEOTIDE SEQUENCE</scope>
    <source>
        <strain evidence="3">9264</strain>
    </source>
</reference>